<proteinExistence type="inferred from homology"/>
<evidence type="ECO:0000256" key="1">
    <source>
        <dbReference type="ARBA" id="ARBA00009552"/>
    </source>
</evidence>
<evidence type="ECO:0000256" key="2">
    <source>
        <dbReference type="ARBA" id="ARBA00014228"/>
    </source>
</evidence>
<protein>
    <recommendedName>
        <fullName evidence="2">Leucine-rich repeat-containing protein 14</fullName>
    </recommendedName>
</protein>
<dbReference type="EMBL" id="DS469624">
    <property type="protein sequence ID" value="EDO38556.1"/>
    <property type="molecule type" value="Genomic_DNA"/>
</dbReference>
<accession>A7SCP0</accession>
<dbReference type="InterPro" id="IPR001611">
    <property type="entry name" value="Leu-rich_rpt"/>
</dbReference>
<evidence type="ECO:0000313" key="4">
    <source>
        <dbReference type="EMBL" id="EDO38556.1"/>
    </source>
</evidence>
<evidence type="ECO:0000313" key="5">
    <source>
        <dbReference type="Proteomes" id="UP000001593"/>
    </source>
</evidence>
<dbReference type="HOGENOM" id="CLU_708459_0_0_1"/>
<dbReference type="InParanoid" id="A7SCP0"/>
<dbReference type="InterPro" id="IPR050694">
    <property type="entry name" value="LRRC14/PRAME"/>
</dbReference>
<dbReference type="Proteomes" id="UP000001593">
    <property type="component" value="Unassembled WGS sequence"/>
</dbReference>
<evidence type="ECO:0000256" key="3">
    <source>
        <dbReference type="ARBA" id="ARBA00022737"/>
    </source>
</evidence>
<name>A7SCP0_NEMVE</name>
<dbReference type="OMA" id="CRIGGYL"/>
<dbReference type="KEGG" id="nve:5510134"/>
<keyword evidence="5" id="KW-1185">Reference proteome</keyword>
<comment type="similarity">
    <text evidence="1">Belongs to the PRAME family. LRRC14 subfamily.</text>
</comment>
<dbReference type="PhylomeDB" id="A7SCP0"/>
<dbReference type="PANTHER" id="PTHR14224">
    <property type="entry name" value="SIMILAR TO PREFERENTIALLY EXPRESSED ANTIGEN IN MELANOMA-LIKE 3"/>
    <property type="match status" value="1"/>
</dbReference>
<dbReference type="AlphaFoldDB" id="A7SCP0"/>
<dbReference type="FunFam" id="3.80.10.10:FF:002097">
    <property type="entry name" value="Predicted protein"/>
    <property type="match status" value="1"/>
</dbReference>
<dbReference type="Gene3D" id="3.80.10.10">
    <property type="entry name" value="Ribonuclease Inhibitor"/>
    <property type="match status" value="2"/>
</dbReference>
<organism evidence="4 5">
    <name type="scientific">Nematostella vectensis</name>
    <name type="common">Starlet sea anemone</name>
    <dbReference type="NCBI Taxonomy" id="45351"/>
    <lineage>
        <taxon>Eukaryota</taxon>
        <taxon>Metazoa</taxon>
        <taxon>Cnidaria</taxon>
        <taxon>Anthozoa</taxon>
        <taxon>Hexacorallia</taxon>
        <taxon>Actiniaria</taxon>
        <taxon>Edwardsiidae</taxon>
        <taxon>Nematostella</taxon>
    </lineage>
</organism>
<dbReference type="Pfam" id="PF13516">
    <property type="entry name" value="LRR_6"/>
    <property type="match status" value="3"/>
</dbReference>
<dbReference type="PANTHER" id="PTHR14224:SF37">
    <property type="entry name" value="LEUCINE-RICH REPEAT-CONTAINING PROTEIN 14"/>
    <property type="match status" value="1"/>
</dbReference>
<dbReference type="STRING" id="45351.A7SCP0"/>
<dbReference type="SUPFAM" id="SSF52047">
    <property type="entry name" value="RNI-like"/>
    <property type="match status" value="1"/>
</dbReference>
<sequence>MKLQSLLELASKKAINDHRSLKIDLTSLPRTILNSLLFASVQQDRVLTLETLVTRWPLRELVLRNCDALDESHAVLLAGYLQKSGHEIRVVDITGCDIGTRGTSAFCSMTQHRILQTQKPSTPEEAPCYRTSSLTVFLDCIVNQDNYFLVKQALVDHTSVDIKVHKLSISELHRSKLCSLVSLLEADVINTLHCPFNSLEQEGVVTLCRSLITFTNLTDLNLAYNLIKHRDLEAIDGLASTFSILTNLKKLDLSENQLGSGVCQVLQSLKVNLTHLNIGGCGIRESELDAFMGIDSLCHLEVLDLSRNGMSYAVKAMCRFICKSATSLRFLLIEDNIFTAEHVPRLCRMLKKLSSLETLFICYNHLIPDDIKIIREAIPSVDVINRDYLF</sequence>
<keyword evidence="3" id="KW-0677">Repeat</keyword>
<gene>
    <name evidence="4" type="ORF">NEMVEDRAFT_v1g244335</name>
</gene>
<dbReference type="InterPro" id="IPR032675">
    <property type="entry name" value="LRR_dom_sf"/>
</dbReference>
<dbReference type="OrthoDB" id="5988262at2759"/>
<reference evidence="4 5" key="1">
    <citation type="journal article" date="2007" name="Science">
        <title>Sea anemone genome reveals ancestral eumetazoan gene repertoire and genomic organization.</title>
        <authorList>
            <person name="Putnam N.H."/>
            <person name="Srivastava M."/>
            <person name="Hellsten U."/>
            <person name="Dirks B."/>
            <person name="Chapman J."/>
            <person name="Salamov A."/>
            <person name="Terry A."/>
            <person name="Shapiro H."/>
            <person name="Lindquist E."/>
            <person name="Kapitonov V.V."/>
            <person name="Jurka J."/>
            <person name="Genikhovich G."/>
            <person name="Grigoriev I.V."/>
            <person name="Lucas S.M."/>
            <person name="Steele R.E."/>
            <person name="Finnerty J.R."/>
            <person name="Technau U."/>
            <person name="Martindale M.Q."/>
            <person name="Rokhsar D.S."/>
        </authorList>
    </citation>
    <scope>NUCLEOTIDE SEQUENCE [LARGE SCALE GENOMIC DNA]</scope>
    <source>
        <strain evidence="5">CH2 X CH6</strain>
    </source>
</reference>